<dbReference type="GO" id="GO:0006006">
    <property type="term" value="P:glucose metabolic process"/>
    <property type="evidence" value="ECO:0007669"/>
    <property type="project" value="TreeGrafter"/>
</dbReference>
<dbReference type="Pfam" id="PF01263">
    <property type="entry name" value="Aldose_epim"/>
    <property type="match status" value="1"/>
</dbReference>
<dbReference type="InterPro" id="IPR014718">
    <property type="entry name" value="GH-type_carb-bd"/>
</dbReference>
<sequence>MSDRGGIRRHVLEGGDVSVAILNRGCITQDWQVPLRGTRVPVVLGYADPADYAHNPAYLGVIAGRVANRISGAAFTLDGQRYDLPANEAPNHIHGGPEGLHTRLWEMEADGARAVRLTLVSPHGEGGYPGRLDLTVTIRLEGDALTYDIRAVSDRPTLLNLAQHSYYSLGAETCRDFHVTLPASRHTPNDAARIPTGEIVPVTDRPFDFRNGRSIAEADPERQGLDMNFVLDRGQARVTGNGLVLEIETDQPCLQLYSGQHLNPLHPPLPGQSHAPFAGLCLEPQGYPNAVNTPGFPCPLVTPDHPYRQRTTVRIREQDAA</sequence>
<dbReference type="CDD" id="cd09019">
    <property type="entry name" value="galactose_mutarotase_like"/>
    <property type="match status" value="1"/>
</dbReference>
<evidence type="ECO:0000256" key="3">
    <source>
        <dbReference type="ARBA" id="ARBA00023277"/>
    </source>
</evidence>
<dbReference type="SUPFAM" id="SSF74650">
    <property type="entry name" value="Galactose mutarotase-like"/>
    <property type="match status" value="1"/>
</dbReference>
<accession>A0A850LE20</accession>
<protein>
    <submittedName>
        <fullName evidence="4">Galactose mutarotase</fullName>
    </submittedName>
</protein>
<evidence type="ECO:0000313" key="5">
    <source>
        <dbReference type="Proteomes" id="UP000565723"/>
    </source>
</evidence>
<dbReference type="PANTHER" id="PTHR10091:SF0">
    <property type="entry name" value="GALACTOSE MUTAROTASE"/>
    <property type="match status" value="1"/>
</dbReference>
<dbReference type="GO" id="GO:0004034">
    <property type="term" value="F:aldose 1-epimerase activity"/>
    <property type="evidence" value="ECO:0007669"/>
    <property type="project" value="TreeGrafter"/>
</dbReference>
<organism evidence="4 5">
    <name type="scientific">Ruegeria pomeroyi</name>
    <dbReference type="NCBI Taxonomy" id="89184"/>
    <lineage>
        <taxon>Bacteria</taxon>
        <taxon>Pseudomonadati</taxon>
        <taxon>Pseudomonadota</taxon>
        <taxon>Alphaproteobacteria</taxon>
        <taxon>Rhodobacterales</taxon>
        <taxon>Roseobacteraceae</taxon>
        <taxon>Ruegeria</taxon>
    </lineage>
</organism>
<dbReference type="PANTHER" id="PTHR10091">
    <property type="entry name" value="ALDOSE-1-EPIMERASE"/>
    <property type="match status" value="1"/>
</dbReference>
<gene>
    <name evidence="4" type="ORF">HW564_02440</name>
</gene>
<comment type="similarity">
    <text evidence="1">Belongs to the aldose epimerase family.</text>
</comment>
<dbReference type="InterPro" id="IPR008183">
    <property type="entry name" value="Aldose_1/G6P_1-epimerase"/>
</dbReference>
<dbReference type="GO" id="GO:0005737">
    <property type="term" value="C:cytoplasm"/>
    <property type="evidence" value="ECO:0007669"/>
    <property type="project" value="TreeGrafter"/>
</dbReference>
<keyword evidence="2" id="KW-0413">Isomerase</keyword>
<dbReference type="GO" id="GO:0033499">
    <property type="term" value="P:galactose catabolic process via UDP-galactose, Leloir pathway"/>
    <property type="evidence" value="ECO:0007669"/>
    <property type="project" value="TreeGrafter"/>
</dbReference>
<evidence type="ECO:0000313" key="4">
    <source>
        <dbReference type="EMBL" id="NVK95765.1"/>
    </source>
</evidence>
<dbReference type="Proteomes" id="UP000565723">
    <property type="component" value="Unassembled WGS sequence"/>
</dbReference>
<dbReference type="InterPro" id="IPR047215">
    <property type="entry name" value="Galactose_mutarotase-like"/>
</dbReference>
<dbReference type="RefSeq" id="WP_044027926.1">
    <property type="nucleotide sequence ID" value="NZ_CP076685.1"/>
</dbReference>
<name>A0A850LE20_9RHOB</name>
<dbReference type="AlphaFoldDB" id="A0A850LE20"/>
<dbReference type="Gene3D" id="2.70.98.10">
    <property type="match status" value="1"/>
</dbReference>
<dbReference type="InterPro" id="IPR011013">
    <property type="entry name" value="Gal_mutarotase_sf_dom"/>
</dbReference>
<dbReference type="EMBL" id="JABXIY010000007">
    <property type="protein sequence ID" value="NVK95765.1"/>
    <property type="molecule type" value="Genomic_DNA"/>
</dbReference>
<reference evidence="4 5" key="1">
    <citation type="journal article" date="2020" name="Proc. Natl. Acad. Sci. U.S.A.">
        <title>Ecological drivers of bacterial community assembly in synthetic phycospheres.</title>
        <authorList>
            <person name="Fu H."/>
            <person name="Uchimiya M."/>
            <person name="Gore J."/>
            <person name="Moran M.A."/>
        </authorList>
    </citation>
    <scope>NUCLEOTIDE SEQUENCE [LARGE SCALE GENOMIC DNA]</scope>
    <source>
        <strain evidence="4">HF-Din03</strain>
    </source>
</reference>
<keyword evidence="3" id="KW-0119">Carbohydrate metabolism</keyword>
<evidence type="ECO:0000256" key="2">
    <source>
        <dbReference type="ARBA" id="ARBA00023235"/>
    </source>
</evidence>
<proteinExistence type="inferred from homology"/>
<evidence type="ECO:0000256" key="1">
    <source>
        <dbReference type="ARBA" id="ARBA00006206"/>
    </source>
</evidence>
<dbReference type="GO" id="GO:0030246">
    <property type="term" value="F:carbohydrate binding"/>
    <property type="evidence" value="ECO:0007669"/>
    <property type="project" value="InterPro"/>
</dbReference>
<comment type="caution">
    <text evidence="4">The sequence shown here is derived from an EMBL/GenBank/DDBJ whole genome shotgun (WGS) entry which is preliminary data.</text>
</comment>